<dbReference type="InterPro" id="IPR011257">
    <property type="entry name" value="DNA_glycosylase"/>
</dbReference>
<proteinExistence type="predicted"/>
<gene>
    <name evidence="6" type="ORF">ACFQ42_02830</name>
</gene>
<evidence type="ECO:0000259" key="5">
    <source>
        <dbReference type="SMART" id="SM00478"/>
    </source>
</evidence>
<dbReference type="PANTHER" id="PTHR10359:SF19">
    <property type="entry name" value="DNA REPAIR GLYCOSYLASE MJ1434-RELATED"/>
    <property type="match status" value="1"/>
</dbReference>
<dbReference type="EMBL" id="JBHTOI010000005">
    <property type="protein sequence ID" value="MFD1417697.1"/>
    <property type="molecule type" value="Genomic_DNA"/>
</dbReference>
<dbReference type="Pfam" id="PF00730">
    <property type="entry name" value="HhH-GPD"/>
    <property type="match status" value="1"/>
</dbReference>
<dbReference type="PANTHER" id="PTHR10359">
    <property type="entry name" value="A/G-SPECIFIC ADENINE GLYCOSYLASE/ENDONUCLEASE III"/>
    <property type="match status" value="1"/>
</dbReference>
<evidence type="ECO:0000313" key="6">
    <source>
        <dbReference type="EMBL" id="MFD1417697.1"/>
    </source>
</evidence>
<keyword evidence="4" id="KW-0411">Iron-sulfur</keyword>
<dbReference type="GO" id="GO:0004519">
    <property type="term" value="F:endonuclease activity"/>
    <property type="evidence" value="ECO:0007669"/>
    <property type="project" value="UniProtKB-KW"/>
</dbReference>
<keyword evidence="2" id="KW-0479">Metal-binding</keyword>
<dbReference type="PIRSF" id="PIRSF001435">
    <property type="entry name" value="Nth"/>
    <property type="match status" value="1"/>
</dbReference>
<feature type="domain" description="HhH-GPD" evidence="5">
    <location>
        <begin position="38"/>
        <end position="193"/>
    </location>
</feature>
<sequence>MKKKITTRELFEILSKQLGRQNWWPTNSIEEMLVGMVLIQNTNWKNVDRSLDNLRKKTNFELDKLLNLPLDELRNLIQPSGFFRNKSIYLQSLLTAYRDDFNNWSKLSTEKLRKKLLSLKGIGNETADVLLLYYFHRSTFVADNYCMKLFKTLNAFDNKPTYMQLKKVVESDFNYTPDEAGEFHALIDEFGKLNSDFFADYQLILPKSLSHNSVKENTR</sequence>
<evidence type="ECO:0000313" key="7">
    <source>
        <dbReference type="Proteomes" id="UP001597251"/>
    </source>
</evidence>
<dbReference type="Proteomes" id="UP001597251">
    <property type="component" value="Unassembled WGS sequence"/>
</dbReference>
<keyword evidence="7" id="KW-1185">Reference proteome</keyword>
<organism evidence="6 7">
    <name type="scientific">Companilactobacillus keshanensis</name>
    <dbReference type="NCBI Taxonomy" id="2486003"/>
    <lineage>
        <taxon>Bacteria</taxon>
        <taxon>Bacillati</taxon>
        <taxon>Bacillota</taxon>
        <taxon>Bacilli</taxon>
        <taxon>Lactobacillales</taxon>
        <taxon>Lactobacillaceae</taxon>
        <taxon>Companilactobacillus</taxon>
    </lineage>
</organism>
<protein>
    <submittedName>
        <fullName evidence="6">Endonuclease III domain-containing protein</fullName>
    </submittedName>
</protein>
<evidence type="ECO:0000256" key="1">
    <source>
        <dbReference type="ARBA" id="ARBA00022485"/>
    </source>
</evidence>
<dbReference type="Gene3D" id="1.10.340.30">
    <property type="entry name" value="Hypothetical protein, domain 2"/>
    <property type="match status" value="1"/>
</dbReference>
<dbReference type="SUPFAM" id="SSF48150">
    <property type="entry name" value="DNA-glycosylase"/>
    <property type="match status" value="1"/>
</dbReference>
<dbReference type="CDD" id="cd00056">
    <property type="entry name" value="ENDO3c"/>
    <property type="match status" value="1"/>
</dbReference>
<keyword evidence="1" id="KW-0004">4Fe-4S</keyword>
<reference evidence="7" key="1">
    <citation type="journal article" date="2019" name="Int. J. Syst. Evol. Microbiol.">
        <title>The Global Catalogue of Microorganisms (GCM) 10K type strain sequencing project: providing services to taxonomists for standard genome sequencing and annotation.</title>
        <authorList>
            <consortium name="The Broad Institute Genomics Platform"/>
            <consortium name="The Broad Institute Genome Sequencing Center for Infectious Disease"/>
            <person name="Wu L."/>
            <person name="Ma J."/>
        </authorList>
    </citation>
    <scope>NUCLEOTIDE SEQUENCE [LARGE SCALE GENOMIC DNA]</scope>
    <source>
        <strain evidence="7">CCM 8936</strain>
    </source>
</reference>
<evidence type="ECO:0000256" key="4">
    <source>
        <dbReference type="ARBA" id="ARBA00023014"/>
    </source>
</evidence>
<keyword evidence="6" id="KW-0255">Endonuclease</keyword>
<name>A0ABW4BTA4_9LACO</name>
<evidence type="ECO:0000256" key="3">
    <source>
        <dbReference type="ARBA" id="ARBA00023004"/>
    </source>
</evidence>
<accession>A0ABW4BTA4</accession>
<evidence type="ECO:0000256" key="2">
    <source>
        <dbReference type="ARBA" id="ARBA00022723"/>
    </source>
</evidence>
<keyword evidence="6" id="KW-0378">Hydrolase</keyword>
<dbReference type="SMART" id="SM00478">
    <property type="entry name" value="ENDO3c"/>
    <property type="match status" value="1"/>
</dbReference>
<keyword evidence="6" id="KW-0540">Nuclease</keyword>
<dbReference type="RefSeq" id="WP_125674443.1">
    <property type="nucleotide sequence ID" value="NZ_JBHTOI010000005.1"/>
</dbReference>
<comment type="caution">
    <text evidence="6">The sequence shown here is derived from an EMBL/GenBank/DDBJ whole genome shotgun (WGS) entry which is preliminary data.</text>
</comment>
<keyword evidence="3" id="KW-0408">Iron</keyword>
<dbReference type="InterPro" id="IPR003265">
    <property type="entry name" value="HhH-GPD_domain"/>
</dbReference>